<proteinExistence type="predicted"/>
<dbReference type="InParanoid" id="C3YSN5"/>
<dbReference type="EMBL" id="GG666549">
    <property type="protein sequence ID" value="EEN56736.1"/>
    <property type="molecule type" value="Genomic_DNA"/>
</dbReference>
<feature type="region of interest" description="Disordered" evidence="2">
    <location>
        <begin position="631"/>
        <end position="655"/>
    </location>
</feature>
<feature type="coiled-coil region" evidence="1">
    <location>
        <begin position="420"/>
        <end position="624"/>
    </location>
</feature>
<reference evidence="3" key="1">
    <citation type="journal article" date="2008" name="Nature">
        <title>The amphioxus genome and the evolution of the chordate karyotype.</title>
        <authorList>
            <consortium name="US DOE Joint Genome Institute (JGI-PGF)"/>
            <person name="Putnam N.H."/>
            <person name="Butts T."/>
            <person name="Ferrier D.E.K."/>
            <person name="Furlong R.F."/>
            <person name="Hellsten U."/>
            <person name="Kawashima T."/>
            <person name="Robinson-Rechavi M."/>
            <person name="Shoguchi E."/>
            <person name="Terry A."/>
            <person name="Yu J.-K."/>
            <person name="Benito-Gutierrez E.L."/>
            <person name="Dubchak I."/>
            <person name="Garcia-Fernandez J."/>
            <person name="Gibson-Brown J.J."/>
            <person name="Grigoriev I.V."/>
            <person name="Horton A.C."/>
            <person name="de Jong P.J."/>
            <person name="Jurka J."/>
            <person name="Kapitonov V.V."/>
            <person name="Kohara Y."/>
            <person name="Kuroki Y."/>
            <person name="Lindquist E."/>
            <person name="Lucas S."/>
            <person name="Osoegawa K."/>
            <person name="Pennacchio L.A."/>
            <person name="Salamov A.A."/>
            <person name="Satou Y."/>
            <person name="Sauka-Spengler T."/>
            <person name="Schmutz J."/>
            <person name="Shin-I T."/>
            <person name="Toyoda A."/>
            <person name="Bronner-Fraser M."/>
            <person name="Fujiyama A."/>
            <person name="Holland L.Z."/>
            <person name="Holland P.W.H."/>
            <person name="Satoh N."/>
            <person name="Rokhsar D.S."/>
        </authorList>
    </citation>
    <scope>NUCLEOTIDE SEQUENCE [LARGE SCALE GENOMIC DNA]</scope>
    <source>
        <strain evidence="3">S238N-H82</strain>
        <tissue evidence="3">Testes</tissue>
    </source>
</reference>
<organism>
    <name type="scientific">Branchiostoma floridae</name>
    <name type="common">Florida lancelet</name>
    <name type="synonym">Amphioxus</name>
    <dbReference type="NCBI Taxonomy" id="7739"/>
    <lineage>
        <taxon>Eukaryota</taxon>
        <taxon>Metazoa</taxon>
        <taxon>Chordata</taxon>
        <taxon>Cephalochordata</taxon>
        <taxon>Leptocardii</taxon>
        <taxon>Amphioxiformes</taxon>
        <taxon>Branchiostomatidae</taxon>
        <taxon>Branchiostoma</taxon>
    </lineage>
</organism>
<feature type="compositionally biased region" description="Basic and acidic residues" evidence="2">
    <location>
        <begin position="221"/>
        <end position="237"/>
    </location>
</feature>
<dbReference type="PANTHER" id="PTHR43977">
    <property type="entry name" value="STRUCTURAL MAINTENANCE OF CHROMOSOMES PROTEIN 3"/>
    <property type="match status" value="1"/>
</dbReference>
<feature type="region of interest" description="Disordered" evidence="2">
    <location>
        <begin position="270"/>
        <end position="298"/>
    </location>
</feature>
<evidence type="ECO:0000256" key="2">
    <source>
        <dbReference type="SAM" id="MobiDB-lite"/>
    </source>
</evidence>
<dbReference type="AlphaFoldDB" id="C3YSN5"/>
<evidence type="ECO:0000256" key="1">
    <source>
        <dbReference type="SAM" id="Coils"/>
    </source>
</evidence>
<gene>
    <name evidence="3" type="ORF">BRAFLDRAFT_83466</name>
</gene>
<feature type="region of interest" description="Disordered" evidence="2">
    <location>
        <begin position="215"/>
        <end position="237"/>
    </location>
</feature>
<sequence>MTLRHSALRRTTALAVSHTESRGTNTSCTFINKQTKSEETNTTITLDQVERLLQLKEENIERLNDLPQVQELLNVTSDGQLKSENQQLKRELQNLKGEISKANFQLKAKETTIHDLRKKQVETERNNSKGISKTIEEKEKKIHELQRQVLTLERKIAEREGQEQECCNEAKRQLKEKDGIIEQLKEELQKRRKDVEDLCKAMRHQKFECKKHSTALGNASEKVKNLEESLDSSEKDLKKKEEHIQYLQDRIPPKSVSSRISLRVELKMEHHKFGDDSRPQTANGSSPTPSRSSTRMTVLSATREERRSFRFDVAGTDNKVVVVGPKSNVTLCCGGAPQSGAHGSGDTDVNATFRQDTREYTSTPEGRHVQVQGTMTLRHSALRRTTALAVSHTESRGTNTSSTFINRQTKSEGTNTTITLDQVERLLQLKEENMERRNDLPQVQELLNVTSDEQLKSENQQLKRELQNLKGEISKANFQLKAKETTIHDLRKKQVETERNHSKGISKTIEEKERKIHELQRQVLTLERKIADREGQEQECCNEAKRQLKEKDGIIEQLKEELQKRRKDVEDLCKALRQHKHQCTKHSTALGNTSEKVKNLEKSLDSSEKDLKKKEEHIQYLQDRIRVLRMGHAAGTQPVNRPSANPTRRTYPPPT</sequence>
<protein>
    <submittedName>
        <fullName evidence="3">Uncharacterized protein</fullName>
    </submittedName>
</protein>
<feature type="compositionally biased region" description="Low complexity" evidence="2">
    <location>
        <begin position="285"/>
        <end position="295"/>
    </location>
</feature>
<accession>C3YSN5</accession>
<dbReference type="Gene3D" id="1.20.1170.10">
    <property type="match status" value="1"/>
</dbReference>
<feature type="compositionally biased region" description="Polar residues" evidence="2">
    <location>
        <begin position="637"/>
        <end position="648"/>
    </location>
</feature>
<evidence type="ECO:0000313" key="3">
    <source>
        <dbReference type="EMBL" id="EEN56736.1"/>
    </source>
</evidence>
<keyword evidence="1" id="KW-0175">Coiled coil</keyword>
<name>C3YSN5_BRAFL</name>